<evidence type="ECO:0000313" key="3">
    <source>
        <dbReference type="Proteomes" id="UP001600941"/>
    </source>
</evidence>
<dbReference type="EMBL" id="BAABZQ010000001">
    <property type="protein sequence ID" value="GAA6501714.1"/>
    <property type="molecule type" value="Genomic_DNA"/>
</dbReference>
<keyword evidence="3" id="KW-1185">Reference proteome</keyword>
<name>A0ABQ0BYW4_9FIRM</name>
<evidence type="ECO:0000256" key="1">
    <source>
        <dbReference type="SAM" id="MobiDB-lite"/>
    </source>
</evidence>
<reference evidence="2 3" key="1">
    <citation type="submission" date="2024-04" db="EMBL/GenBank/DDBJ databases">
        <title>Defined microbial consortia suppress multidrug-resistant proinflammatory Enterobacteriaceae via ecological control.</title>
        <authorList>
            <person name="Furuichi M."/>
            <person name="Kawaguchi T."/>
            <person name="Pust M."/>
            <person name="Yasuma K."/>
            <person name="Plichta D."/>
            <person name="Hasegawa N."/>
            <person name="Ohya T."/>
            <person name="Bhattarai S."/>
            <person name="Sasajima S."/>
            <person name="Aoto Y."/>
            <person name="Tuganbaev T."/>
            <person name="Yaginuma M."/>
            <person name="Ueda M."/>
            <person name="Okahashi N."/>
            <person name="Amafuji K."/>
            <person name="Kiridooshi Y."/>
            <person name="Sugita K."/>
            <person name="Strazar M."/>
            <person name="Skelly A."/>
            <person name="Suda W."/>
            <person name="Hattori M."/>
            <person name="Nakamoto N."/>
            <person name="Caballero S."/>
            <person name="Norman J."/>
            <person name="Olle B."/>
            <person name="Tanoue T."/>
            <person name="Arita M."/>
            <person name="Bucci V."/>
            <person name="Atarashi K."/>
            <person name="Xavier R."/>
            <person name="Honda K."/>
        </authorList>
    </citation>
    <scope>NUCLEOTIDE SEQUENCE [LARGE SCALE GENOMIC DNA]</scope>
    <source>
        <strain evidence="3">k34-0107-D12</strain>
    </source>
</reference>
<dbReference type="Proteomes" id="UP001600941">
    <property type="component" value="Unassembled WGS sequence"/>
</dbReference>
<proteinExistence type="predicted"/>
<accession>A0ABQ0BYW4</accession>
<evidence type="ECO:0000313" key="2">
    <source>
        <dbReference type="EMBL" id="GAA6501714.1"/>
    </source>
</evidence>
<gene>
    <name evidence="2" type="ORF">K340107D12_45300</name>
</gene>
<feature type="region of interest" description="Disordered" evidence="1">
    <location>
        <begin position="1"/>
        <end position="21"/>
    </location>
</feature>
<comment type="caution">
    <text evidence="2">The sequence shown here is derived from an EMBL/GenBank/DDBJ whole genome shotgun (WGS) entry which is preliminary data.</text>
</comment>
<sequence>MSNQGKMANNTNVKSQNNTYFTEKKARFRNYRKSKERDCMNFGAEKQGFWNSTDRGKKTANLMF</sequence>
<organism evidence="2 3">
    <name type="scientific">Blautia parvula</name>
    <dbReference type="NCBI Taxonomy" id="2877527"/>
    <lineage>
        <taxon>Bacteria</taxon>
        <taxon>Bacillati</taxon>
        <taxon>Bacillota</taxon>
        <taxon>Clostridia</taxon>
        <taxon>Lachnospirales</taxon>
        <taxon>Lachnospiraceae</taxon>
        <taxon>Blautia</taxon>
    </lineage>
</organism>
<protein>
    <submittedName>
        <fullName evidence="2">Uncharacterized protein</fullName>
    </submittedName>
</protein>